<comment type="caution">
    <text evidence="1">The sequence shown here is derived from an EMBL/GenBank/DDBJ whole genome shotgun (WGS) entry which is preliminary data.</text>
</comment>
<proteinExistence type="predicted"/>
<evidence type="ECO:0000313" key="2">
    <source>
        <dbReference type="Proteomes" id="UP001148189"/>
    </source>
</evidence>
<name>A0ABT5N6Q4_9PSED</name>
<accession>A0ABT5N6Q4</accession>
<dbReference type="RefSeq" id="WP_273866863.1">
    <property type="nucleotide sequence ID" value="NZ_JAMDHD010000004.1"/>
</dbReference>
<organism evidence="1 2">
    <name type="scientific">Pseudomonas shahriarae</name>
    <dbReference type="NCBI Taxonomy" id="2745512"/>
    <lineage>
        <taxon>Bacteria</taxon>
        <taxon>Pseudomonadati</taxon>
        <taxon>Pseudomonadota</taxon>
        <taxon>Gammaproteobacteria</taxon>
        <taxon>Pseudomonadales</taxon>
        <taxon>Pseudomonadaceae</taxon>
        <taxon>Pseudomonas</taxon>
    </lineage>
</organism>
<keyword evidence="2" id="KW-1185">Reference proteome</keyword>
<dbReference type="Proteomes" id="UP001148189">
    <property type="component" value="Unassembled WGS sequence"/>
</dbReference>
<evidence type="ECO:0000313" key="1">
    <source>
        <dbReference type="EMBL" id="MDD0983958.1"/>
    </source>
</evidence>
<protein>
    <submittedName>
        <fullName evidence="1">Uncharacterized protein</fullName>
    </submittedName>
</protein>
<gene>
    <name evidence="1" type="ORF">M5G21_03125</name>
</gene>
<dbReference type="EMBL" id="JAMDHD010000004">
    <property type="protein sequence ID" value="MDD0983958.1"/>
    <property type="molecule type" value="Genomic_DNA"/>
</dbReference>
<reference evidence="1" key="1">
    <citation type="submission" date="2022-05" db="EMBL/GenBank/DDBJ databases">
        <title>Novel Pseudomonas spp. Isolated from a Rainbow Trout Aquaculture Facility.</title>
        <authorList>
            <person name="Testerman T."/>
            <person name="Graf J."/>
        </authorList>
    </citation>
    <scope>NUCLEOTIDE SEQUENCE</scope>
    <source>
        <strain evidence="1">ID1050</strain>
    </source>
</reference>
<sequence length="373" mass="42414">MTYILADGILRCQASTAQGRRSGGTMSSQYSDLTTNDVRRLINKGEYTVELIELVRDKGTIVRHLEATEISPLPASIVSYNVYSQTIQEVNLDGVVGAIAEDRNRAISESLSIQYNNVLDNLAYYRDNGRRLDRLNSKSLDAISHFEFGSMRGLKSLEDFWVDPDDVVRTVDSYANILFVYIMSGYWLHGRDFSVDTTSATKIESLEKAVRNIYQNLLIEYDVRGESEKIALINSVYAYVYLEPEVDTKIIQDLVIHDNRCDTPIDFFEDFSKFCLEKKWNNGRDKYEYEAVNNHRKNAAGRLKYATKLHDILTKIENIKAIIPQLHAVGEIDESSLKLGPGFLRSPLTVIRVESKIDTPLIGSDNQQKKTDE</sequence>